<evidence type="ECO:0000259" key="3">
    <source>
        <dbReference type="Pfam" id="PF25852"/>
    </source>
</evidence>
<dbReference type="SUPFAM" id="SSF50939">
    <property type="entry name" value="Sialidases"/>
    <property type="match status" value="1"/>
</dbReference>
<feature type="domain" description="DUF6242" evidence="3">
    <location>
        <begin position="67"/>
        <end position="257"/>
    </location>
</feature>
<dbReference type="InterPro" id="IPR002860">
    <property type="entry name" value="BNR_rpt"/>
</dbReference>
<dbReference type="KEGG" id="vhl:BME96_05120"/>
<evidence type="ECO:0000256" key="1">
    <source>
        <dbReference type="SAM" id="MobiDB-lite"/>
    </source>
</evidence>
<dbReference type="Proteomes" id="UP000182945">
    <property type="component" value="Chromosome"/>
</dbReference>
<reference evidence="4 5" key="1">
    <citation type="submission" date="2016-11" db="EMBL/GenBank/DDBJ databases">
        <title>Complete genome sequencing of Virgibacillus halodenitrificans PDB-F2.</title>
        <authorList>
            <person name="Sun Z."/>
            <person name="Zhou Y."/>
            <person name="Li H."/>
        </authorList>
    </citation>
    <scope>NUCLEOTIDE SEQUENCE [LARGE SCALE GENOMIC DNA]</scope>
    <source>
        <strain evidence="4 5">PDB-F2</strain>
    </source>
</reference>
<feature type="transmembrane region" description="Helical" evidence="2">
    <location>
        <begin position="5"/>
        <end position="23"/>
    </location>
</feature>
<protein>
    <submittedName>
        <fullName evidence="4">Oxidoreductase</fullName>
    </submittedName>
</protein>
<organism evidence="4 5">
    <name type="scientific">Virgibacillus halodenitrificans</name>
    <name type="common">Bacillus halodenitrificans</name>
    <dbReference type="NCBI Taxonomy" id="1482"/>
    <lineage>
        <taxon>Bacteria</taxon>
        <taxon>Bacillati</taxon>
        <taxon>Bacillota</taxon>
        <taxon>Bacilli</taxon>
        <taxon>Bacillales</taxon>
        <taxon>Bacillaceae</taxon>
        <taxon>Virgibacillus</taxon>
    </lineage>
</organism>
<dbReference type="Gene3D" id="2.130.10.10">
    <property type="entry name" value="YVTN repeat-like/Quinoprotein amine dehydrogenase"/>
    <property type="match status" value="1"/>
</dbReference>
<dbReference type="EMBL" id="CP017962">
    <property type="protein sequence ID" value="APC47585.1"/>
    <property type="molecule type" value="Genomic_DNA"/>
</dbReference>
<dbReference type="InterPro" id="IPR036278">
    <property type="entry name" value="Sialidase_sf"/>
</dbReference>
<dbReference type="GeneID" id="71513766"/>
<proteinExistence type="predicted"/>
<name>A0AAC9J0F9_VIRHA</name>
<dbReference type="AlphaFoldDB" id="A0AAC9J0F9"/>
<evidence type="ECO:0000313" key="5">
    <source>
        <dbReference type="Proteomes" id="UP000182945"/>
    </source>
</evidence>
<keyword evidence="2" id="KW-1133">Transmembrane helix</keyword>
<feature type="region of interest" description="Disordered" evidence="1">
    <location>
        <begin position="32"/>
        <end position="58"/>
    </location>
</feature>
<feature type="compositionally biased region" description="Polar residues" evidence="1">
    <location>
        <begin position="44"/>
        <end position="53"/>
    </location>
</feature>
<dbReference type="InterPro" id="IPR015943">
    <property type="entry name" value="WD40/YVTN_repeat-like_dom_sf"/>
</dbReference>
<dbReference type="Pfam" id="PF02012">
    <property type="entry name" value="BNR"/>
    <property type="match status" value="1"/>
</dbReference>
<dbReference type="CDD" id="cd15482">
    <property type="entry name" value="Sialidase_non-viral"/>
    <property type="match status" value="1"/>
</dbReference>
<dbReference type="Pfam" id="PF25852">
    <property type="entry name" value="DUF6242_C"/>
    <property type="match status" value="1"/>
</dbReference>
<evidence type="ECO:0000256" key="2">
    <source>
        <dbReference type="SAM" id="Phobius"/>
    </source>
</evidence>
<keyword evidence="2" id="KW-0812">Transmembrane</keyword>
<evidence type="ECO:0000313" key="4">
    <source>
        <dbReference type="EMBL" id="APC47585.1"/>
    </source>
</evidence>
<gene>
    <name evidence="4" type="ORF">BME96_05120</name>
</gene>
<dbReference type="RefSeq" id="WP_071648489.1">
    <property type="nucleotide sequence ID" value="NZ_CP017962.1"/>
</dbReference>
<keyword evidence="2" id="KW-0472">Membrane</keyword>
<accession>A0AAC9J0F9</accession>
<dbReference type="InterPro" id="IPR058667">
    <property type="entry name" value="DUF6242_C"/>
</dbReference>
<sequence>MKTLIIGLGSIILIGLIAGMFIYENRDEDTLPQYQMDTGEPEDSSNATTQTEPQQEDLWPVDGDEISYSLQNEKLHITYDKGESWVTVPVEKDKLFAGEYNGNKQSLIDTSYILTEKRAAFLYAEGTNWEAQTVGIVYSEDQGKTWEKNIVTESFPALRFRKVDFVNDQFAYVILSGGRTMSQEGTQPYISEDGGKTWYQTNTPGTTRLVSDGAFINEKTGFLSYGTINPDQPDLYVTEDAGESWEMASFQMPEKYEPVFVTAEMPVKEEDHLAILVNQGPNGDYLGGKVKGKFISKDNGKTWDFSKEVQPNE</sequence>